<dbReference type="EMBL" id="BOMI01000165">
    <property type="protein sequence ID" value="GID79270.1"/>
    <property type="molecule type" value="Genomic_DNA"/>
</dbReference>
<proteinExistence type="predicted"/>
<protein>
    <submittedName>
        <fullName evidence="2">Uncharacterized protein</fullName>
    </submittedName>
</protein>
<comment type="caution">
    <text evidence="2">The sequence shown here is derived from an EMBL/GenBank/DDBJ whole genome shotgun (WGS) entry which is preliminary data.</text>
</comment>
<sequence length="64" mass="7197">MFPRLAGGTYPAPRRGREIMGPVDLIYRPHTHKINEEIQIQEERMAGMPSPGDPLKRSRGEASP</sequence>
<evidence type="ECO:0000313" key="3">
    <source>
        <dbReference type="Proteomes" id="UP000609879"/>
    </source>
</evidence>
<reference evidence="2 3" key="1">
    <citation type="submission" date="2021-01" db="EMBL/GenBank/DDBJ databases">
        <title>Whole genome shotgun sequence of Actinoplanes deccanensis NBRC 13994.</title>
        <authorList>
            <person name="Komaki H."/>
            <person name="Tamura T."/>
        </authorList>
    </citation>
    <scope>NUCLEOTIDE SEQUENCE [LARGE SCALE GENOMIC DNA]</scope>
    <source>
        <strain evidence="2 3">NBRC 13994</strain>
    </source>
</reference>
<evidence type="ECO:0000256" key="1">
    <source>
        <dbReference type="SAM" id="MobiDB-lite"/>
    </source>
</evidence>
<evidence type="ECO:0000313" key="2">
    <source>
        <dbReference type="EMBL" id="GID79270.1"/>
    </source>
</evidence>
<gene>
    <name evidence="2" type="ORF">Ade02nite_79110</name>
</gene>
<feature type="region of interest" description="Disordered" evidence="1">
    <location>
        <begin position="42"/>
        <end position="64"/>
    </location>
</feature>
<organism evidence="2 3">
    <name type="scientific">Paractinoplanes deccanensis</name>
    <dbReference type="NCBI Taxonomy" id="113561"/>
    <lineage>
        <taxon>Bacteria</taxon>
        <taxon>Bacillati</taxon>
        <taxon>Actinomycetota</taxon>
        <taxon>Actinomycetes</taxon>
        <taxon>Micromonosporales</taxon>
        <taxon>Micromonosporaceae</taxon>
        <taxon>Paractinoplanes</taxon>
    </lineage>
</organism>
<keyword evidence="3" id="KW-1185">Reference proteome</keyword>
<feature type="compositionally biased region" description="Basic and acidic residues" evidence="1">
    <location>
        <begin position="54"/>
        <end position="64"/>
    </location>
</feature>
<name>A0ABQ3YH85_9ACTN</name>
<accession>A0ABQ3YH85</accession>
<dbReference type="Proteomes" id="UP000609879">
    <property type="component" value="Unassembled WGS sequence"/>
</dbReference>